<protein>
    <submittedName>
        <fullName evidence="1">15716_t:CDS:1</fullName>
    </submittedName>
</protein>
<proteinExistence type="predicted"/>
<gene>
    <name evidence="1" type="ORF">DERYTH_LOCUS12044</name>
</gene>
<dbReference type="AlphaFoldDB" id="A0A9N9EQK8"/>
<accession>A0A9N9EQK8</accession>
<evidence type="ECO:0000313" key="1">
    <source>
        <dbReference type="EMBL" id="CAG8684986.1"/>
    </source>
</evidence>
<sequence length="82" mass="9671">MQSYVNFWVERSKQIRKSKRKRTVAVQMKNEILPIKTIGNIESLMSNDKDESKDDLEVKIGIDNDNNNMNDDVKLMLMLKQR</sequence>
<name>A0A9N9EQK8_9GLOM</name>
<evidence type="ECO:0000313" key="2">
    <source>
        <dbReference type="Proteomes" id="UP000789405"/>
    </source>
</evidence>
<keyword evidence="2" id="KW-1185">Reference proteome</keyword>
<dbReference type="EMBL" id="CAJVPY010007741">
    <property type="protein sequence ID" value="CAG8684986.1"/>
    <property type="molecule type" value="Genomic_DNA"/>
</dbReference>
<dbReference type="Proteomes" id="UP000789405">
    <property type="component" value="Unassembled WGS sequence"/>
</dbReference>
<reference evidence="1" key="1">
    <citation type="submission" date="2021-06" db="EMBL/GenBank/DDBJ databases">
        <authorList>
            <person name="Kallberg Y."/>
            <person name="Tangrot J."/>
            <person name="Rosling A."/>
        </authorList>
    </citation>
    <scope>NUCLEOTIDE SEQUENCE</scope>
    <source>
        <strain evidence="1">MA453B</strain>
    </source>
</reference>
<comment type="caution">
    <text evidence="1">The sequence shown here is derived from an EMBL/GenBank/DDBJ whole genome shotgun (WGS) entry which is preliminary data.</text>
</comment>
<organism evidence="1 2">
    <name type="scientific">Dentiscutata erythropus</name>
    <dbReference type="NCBI Taxonomy" id="1348616"/>
    <lineage>
        <taxon>Eukaryota</taxon>
        <taxon>Fungi</taxon>
        <taxon>Fungi incertae sedis</taxon>
        <taxon>Mucoromycota</taxon>
        <taxon>Glomeromycotina</taxon>
        <taxon>Glomeromycetes</taxon>
        <taxon>Diversisporales</taxon>
        <taxon>Gigasporaceae</taxon>
        <taxon>Dentiscutata</taxon>
    </lineage>
</organism>